<proteinExistence type="predicted"/>
<organism evidence="2 3">
    <name type="scientific">Rubellimicrobium aerolatum</name>
    <dbReference type="NCBI Taxonomy" id="490979"/>
    <lineage>
        <taxon>Bacteria</taxon>
        <taxon>Pseudomonadati</taxon>
        <taxon>Pseudomonadota</taxon>
        <taxon>Alphaproteobacteria</taxon>
        <taxon>Rhodobacterales</taxon>
        <taxon>Roseobacteraceae</taxon>
        <taxon>Rubellimicrobium</taxon>
    </lineage>
</organism>
<dbReference type="InterPro" id="IPR036163">
    <property type="entry name" value="HMA_dom_sf"/>
</dbReference>
<evidence type="ECO:0000313" key="2">
    <source>
        <dbReference type="EMBL" id="MFC5565497.1"/>
    </source>
</evidence>
<dbReference type="EMBL" id="JBHSNA010000002">
    <property type="protein sequence ID" value="MFC5565497.1"/>
    <property type="molecule type" value="Genomic_DNA"/>
</dbReference>
<dbReference type="InterPro" id="IPR006121">
    <property type="entry name" value="HMA_dom"/>
</dbReference>
<dbReference type="Gene3D" id="3.30.70.100">
    <property type="match status" value="1"/>
</dbReference>
<sequence>MIRFDIPDMTCAACAKRVTRAVQGVDPSAQVEADPPSREVRVTSAARPEALMAALAEAGYPATARA</sequence>
<reference evidence="3" key="1">
    <citation type="journal article" date="2019" name="Int. J. Syst. Evol. Microbiol.">
        <title>The Global Catalogue of Microorganisms (GCM) 10K type strain sequencing project: providing services to taxonomists for standard genome sequencing and annotation.</title>
        <authorList>
            <consortium name="The Broad Institute Genomics Platform"/>
            <consortium name="The Broad Institute Genome Sequencing Center for Infectious Disease"/>
            <person name="Wu L."/>
            <person name="Ma J."/>
        </authorList>
    </citation>
    <scope>NUCLEOTIDE SEQUENCE [LARGE SCALE GENOMIC DNA]</scope>
    <source>
        <strain evidence="3">KACC 11588</strain>
    </source>
</reference>
<accession>A0ABW0S9A2</accession>
<keyword evidence="3" id="KW-1185">Reference proteome</keyword>
<dbReference type="RefSeq" id="WP_245218514.1">
    <property type="nucleotide sequence ID" value="NZ_JAGGJP010000002.1"/>
</dbReference>
<evidence type="ECO:0000313" key="3">
    <source>
        <dbReference type="Proteomes" id="UP001596056"/>
    </source>
</evidence>
<gene>
    <name evidence="2" type="ORF">ACFPOC_03590</name>
</gene>
<evidence type="ECO:0000259" key="1">
    <source>
        <dbReference type="PROSITE" id="PS50846"/>
    </source>
</evidence>
<dbReference type="PROSITE" id="PS50846">
    <property type="entry name" value="HMA_2"/>
    <property type="match status" value="1"/>
</dbReference>
<dbReference type="SUPFAM" id="SSF55008">
    <property type="entry name" value="HMA, heavy metal-associated domain"/>
    <property type="match status" value="1"/>
</dbReference>
<name>A0ABW0S9A2_9RHOB</name>
<feature type="domain" description="HMA" evidence="1">
    <location>
        <begin position="1"/>
        <end position="63"/>
    </location>
</feature>
<dbReference type="CDD" id="cd00371">
    <property type="entry name" value="HMA"/>
    <property type="match status" value="1"/>
</dbReference>
<dbReference type="Pfam" id="PF00403">
    <property type="entry name" value="HMA"/>
    <property type="match status" value="1"/>
</dbReference>
<comment type="caution">
    <text evidence="2">The sequence shown here is derived from an EMBL/GenBank/DDBJ whole genome shotgun (WGS) entry which is preliminary data.</text>
</comment>
<dbReference type="Proteomes" id="UP001596056">
    <property type="component" value="Unassembled WGS sequence"/>
</dbReference>
<protein>
    <submittedName>
        <fullName evidence="2">Heavy-metal-associated domain-containing protein</fullName>
    </submittedName>
</protein>